<evidence type="ECO:0000313" key="4">
    <source>
        <dbReference type="Proteomes" id="UP000003100"/>
    </source>
</evidence>
<keyword evidence="1" id="KW-1133">Transmembrane helix</keyword>
<accession>C0CJN9</accession>
<sequence>MQVDYKRDVNHSYLILQGPEEVNTSGYQTRMILCNQFSSLLSCTIQGMDGKNLFYFEITSRQSLVDRYAGKEMKREDIFQIFQGMVRAAQELGSYLLDARNLILAPDFIYLEAGETDIRFCYLPGYEKEVGEQFRQLAEYILPKIDHRDKDAVTLGYGMYRISMEKEFQIDRIKEELYQDYEEKSFEEETCAEKEDFLWEELPFSQEVEGFEREGEESVFLREKSSRVDRSLPWQAAFLIPGLLLSVAVIWKVCGGNIELVWILGGGIVMMGSLSMGVWLYSRKKTKRAENMLQKEQGKTRYCDKKAVRKILSVEQEETKGWYRQEEGKEDIYFDKADGEDGRGRHTETEDGAELTMVLSEAPKTAGSSLVSKEEGKFPPILLDQELLIVGKLKTAVDVVLPYPTVSRVHAKIRKIQGKFYLMDLNSRNGTFVNGRVLESGEEYELRDQDEVQFADISYIFLK</sequence>
<dbReference type="eggNOG" id="COG1716">
    <property type="taxonomic scope" value="Bacteria"/>
</dbReference>
<dbReference type="EMBL" id="ACBZ01000046">
    <property type="protein sequence ID" value="EEG50040.1"/>
    <property type="molecule type" value="Genomic_DNA"/>
</dbReference>
<dbReference type="InterPro" id="IPR045962">
    <property type="entry name" value="DUF6382"/>
</dbReference>
<dbReference type="InterPro" id="IPR000253">
    <property type="entry name" value="FHA_dom"/>
</dbReference>
<dbReference type="InterPro" id="IPR050923">
    <property type="entry name" value="Cell_Proc_Reg/RNA_Proc"/>
</dbReference>
<dbReference type="Pfam" id="PF00498">
    <property type="entry name" value="FHA"/>
    <property type="match status" value="1"/>
</dbReference>
<dbReference type="SMART" id="SM00240">
    <property type="entry name" value="FHA"/>
    <property type="match status" value="1"/>
</dbReference>
<feature type="domain" description="FHA" evidence="2">
    <location>
        <begin position="388"/>
        <end position="438"/>
    </location>
</feature>
<evidence type="ECO:0000256" key="1">
    <source>
        <dbReference type="SAM" id="Phobius"/>
    </source>
</evidence>
<dbReference type="HOGENOM" id="CLU_036067_0_0_9"/>
<dbReference type="SUPFAM" id="SSF49879">
    <property type="entry name" value="SMAD/FHA domain"/>
    <property type="match status" value="1"/>
</dbReference>
<proteinExistence type="predicted"/>
<feature type="transmembrane region" description="Helical" evidence="1">
    <location>
        <begin position="260"/>
        <end position="282"/>
    </location>
</feature>
<feature type="transmembrane region" description="Helical" evidence="1">
    <location>
        <begin position="232"/>
        <end position="254"/>
    </location>
</feature>
<protein>
    <recommendedName>
        <fullName evidence="2">FHA domain-containing protein</fullName>
    </recommendedName>
</protein>
<evidence type="ECO:0000313" key="3">
    <source>
        <dbReference type="EMBL" id="EEG50040.1"/>
    </source>
</evidence>
<dbReference type="PROSITE" id="PS50006">
    <property type="entry name" value="FHA_DOMAIN"/>
    <property type="match status" value="1"/>
</dbReference>
<comment type="caution">
    <text evidence="3">The sequence shown here is derived from an EMBL/GenBank/DDBJ whole genome shotgun (WGS) entry which is preliminary data.</text>
</comment>
<dbReference type="Pfam" id="PF19909">
    <property type="entry name" value="DUF6382"/>
    <property type="match status" value="1"/>
</dbReference>
<reference evidence="3 4" key="1">
    <citation type="submission" date="2009-01" db="EMBL/GenBank/DDBJ databases">
        <authorList>
            <person name="Fulton L."/>
            <person name="Clifton S."/>
            <person name="Fulton B."/>
            <person name="Xu J."/>
            <person name="Minx P."/>
            <person name="Pepin K.H."/>
            <person name="Johnson M."/>
            <person name="Bhonagiri V."/>
            <person name="Nash W.E."/>
            <person name="Mardis E.R."/>
            <person name="Wilson R.K."/>
        </authorList>
    </citation>
    <scope>NUCLEOTIDE SEQUENCE [LARGE SCALE GENOMIC DNA]</scope>
    <source>
        <strain evidence="4">DSM 10507 / JCM 14656 / S5a33</strain>
    </source>
</reference>
<dbReference type="PATRIC" id="fig|476272.21.peg.2405"/>
<dbReference type="AlphaFoldDB" id="C0CJN9"/>
<dbReference type="Proteomes" id="UP000003100">
    <property type="component" value="Unassembled WGS sequence"/>
</dbReference>
<keyword evidence="4" id="KW-1185">Reference proteome</keyword>
<keyword evidence="1" id="KW-0472">Membrane</keyword>
<dbReference type="CDD" id="cd00060">
    <property type="entry name" value="FHA"/>
    <property type="match status" value="1"/>
</dbReference>
<dbReference type="PANTHER" id="PTHR23308">
    <property type="entry name" value="NUCLEAR INHIBITOR OF PROTEIN PHOSPHATASE-1"/>
    <property type="match status" value="1"/>
</dbReference>
<keyword evidence="1" id="KW-0812">Transmembrane</keyword>
<reference evidence="3 4" key="2">
    <citation type="submission" date="2009-02" db="EMBL/GenBank/DDBJ databases">
        <title>Draft genome sequence of Blautia hydrogenotrophica DSM 10507 (Ruminococcus hydrogenotrophicus DSM 10507).</title>
        <authorList>
            <person name="Sudarsanam P."/>
            <person name="Ley R."/>
            <person name="Guruge J."/>
            <person name="Turnbaugh P.J."/>
            <person name="Mahowald M."/>
            <person name="Liep D."/>
            <person name="Gordon J."/>
        </authorList>
    </citation>
    <scope>NUCLEOTIDE SEQUENCE [LARGE SCALE GENOMIC DNA]</scope>
    <source>
        <strain evidence="4">DSM 10507 / JCM 14656 / S5a33</strain>
    </source>
</reference>
<dbReference type="Gene3D" id="2.60.200.20">
    <property type="match status" value="1"/>
</dbReference>
<organism evidence="3 4">
    <name type="scientific">Blautia hydrogenotrophica (strain DSM 10507 / JCM 14656 / S5a33)</name>
    <name type="common">Ruminococcus hydrogenotrophicus</name>
    <dbReference type="NCBI Taxonomy" id="476272"/>
    <lineage>
        <taxon>Bacteria</taxon>
        <taxon>Bacillati</taxon>
        <taxon>Bacillota</taxon>
        <taxon>Clostridia</taxon>
        <taxon>Lachnospirales</taxon>
        <taxon>Lachnospiraceae</taxon>
        <taxon>Blautia</taxon>
    </lineage>
</organism>
<dbReference type="InterPro" id="IPR008984">
    <property type="entry name" value="SMAD_FHA_dom_sf"/>
</dbReference>
<name>C0CJN9_BLAHS</name>
<gene>
    <name evidence="3" type="ORF">RUMHYD_01059</name>
</gene>
<evidence type="ECO:0000259" key="2">
    <source>
        <dbReference type="PROSITE" id="PS50006"/>
    </source>
</evidence>